<dbReference type="Gene3D" id="3.40.50.620">
    <property type="entry name" value="HUPs"/>
    <property type="match status" value="1"/>
</dbReference>
<keyword evidence="4 9" id="KW-0547">Nucleotide-binding</keyword>
<dbReference type="AlphaFoldDB" id="A0A399DXP0"/>
<comment type="similarity">
    <text evidence="2">Belongs to the asparagine synthetase family.</text>
</comment>
<dbReference type="PIRSF" id="PIRSF001589">
    <property type="entry name" value="Asn_synthetase_glu-h"/>
    <property type="match status" value="1"/>
</dbReference>
<dbReference type="PANTHER" id="PTHR43284:SF1">
    <property type="entry name" value="ASPARAGINE SYNTHETASE"/>
    <property type="match status" value="1"/>
</dbReference>
<dbReference type="GO" id="GO:0006529">
    <property type="term" value="P:asparagine biosynthetic process"/>
    <property type="evidence" value="ECO:0007669"/>
    <property type="project" value="UniProtKB-KW"/>
</dbReference>
<dbReference type="RefSeq" id="WP_119361816.1">
    <property type="nucleotide sequence ID" value="NZ_JBHSXZ010000044.1"/>
</dbReference>
<keyword evidence="5 9" id="KW-0067">ATP-binding</keyword>
<dbReference type="EC" id="6.3.5.4" evidence="3"/>
<evidence type="ECO:0000256" key="7">
    <source>
        <dbReference type="ARBA" id="ARBA00048741"/>
    </source>
</evidence>
<feature type="active site" description="For GATase activity" evidence="8">
    <location>
        <position position="2"/>
    </location>
</feature>
<reference evidence="11 12" key="1">
    <citation type="submission" date="2018-08" db="EMBL/GenBank/DDBJ databases">
        <title>Meiothermus cateniformans JCM 15151 genome sequencing project.</title>
        <authorList>
            <person name="Da Costa M.S."/>
            <person name="Albuquerque L."/>
            <person name="Raposo P."/>
            <person name="Froufe H.J.C."/>
            <person name="Barroso C.S."/>
            <person name="Egas C."/>
        </authorList>
    </citation>
    <scope>NUCLEOTIDE SEQUENCE [LARGE SCALE GENOMIC DNA]</scope>
    <source>
        <strain evidence="11 12">JCM 15151</strain>
    </source>
</reference>
<sequence>MCGIAGLALNKPGTLNWAGRALEGLRHRGPDDRGWLVWSPTGAARRGKAWDEAPGSVLLVHRRLSILDLSELGWQPMSSPDGRYHLVFNGEIYNYLELRQELEALGHCFRSHSDTEVLLMAWAHWGTACLQRLVGMFAFAVLDTEEQSLHLVRDFFGIKPLYYCAFAGGVGFASEIPVLLELPGVGRQVHPQGLYRYLRFGLTDDGAQTLFSDIRQLPAAHYLRLDLNNLQLTEPQRYWQPRLQNPLELSFEEAAEAVRAQFLENVRLHLRSDVPVGAALSGGIDSSAIVAAMRHLEPGLELHTFTYVADNGVSEEPWADLVGQAAGVQAHKVKPSASELVADLDELVRVQGEPFGSTSIYAQYRVFRLAQEAGIKVMLDGQGADEVLAGYAVYGGARLASLVRQRRWLEALAFLRTSRLEPALKDTWKSAIGFLIPASLEPLARRVAGQELAPPWLNTTWFTERNVQLASPRAAHGREVLRHELLQSLTETSLPKLLRYEDRNSMAHSIESRVPFLTPKLVELLLNLPEAHILSPQGQTKAVFRRAMQSLVPQAILDRKDKVGFATPEQRWLKQLAPWVEQHLTSPILDRAQPLQPKALKAEFAAVLAGRKPFDFRVWRWINLVVWARIFNVRFD</sequence>
<dbReference type="PROSITE" id="PS51278">
    <property type="entry name" value="GATASE_TYPE_2"/>
    <property type="match status" value="1"/>
</dbReference>
<evidence type="ECO:0000259" key="10">
    <source>
        <dbReference type="PROSITE" id="PS51278"/>
    </source>
</evidence>
<keyword evidence="8" id="KW-0028">Amino-acid biosynthesis</keyword>
<dbReference type="SUPFAM" id="SSF52402">
    <property type="entry name" value="Adenine nucleotide alpha hydrolases-like"/>
    <property type="match status" value="1"/>
</dbReference>
<evidence type="ECO:0000256" key="5">
    <source>
        <dbReference type="ARBA" id="ARBA00022840"/>
    </source>
</evidence>
<comment type="pathway">
    <text evidence="1">Amino-acid biosynthesis; L-asparagine biosynthesis; L-asparagine from L-aspartate (L-Gln route): step 1/1.</text>
</comment>
<comment type="catalytic activity">
    <reaction evidence="7">
        <text>L-aspartate + L-glutamine + ATP + H2O = L-asparagine + L-glutamate + AMP + diphosphate + H(+)</text>
        <dbReference type="Rhea" id="RHEA:12228"/>
        <dbReference type="ChEBI" id="CHEBI:15377"/>
        <dbReference type="ChEBI" id="CHEBI:15378"/>
        <dbReference type="ChEBI" id="CHEBI:29985"/>
        <dbReference type="ChEBI" id="CHEBI:29991"/>
        <dbReference type="ChEBI" id="CHEBI:30616"/>
        <dbReference type="ChEBI" id="CHEBI:33019"/>
        <dbReference type="ChEBI" id="CHEBI:58048"/>
        <dbReference type="ChEBI" id="CHEBI:58359"/>
        <dbReference type="ChEBI" id="CHEBI:456215"/>
        <dbReference type="EC" id="6.3.5.4"/>
    </reaction>
</comment>
<feature type="domain" description="Glutamine amidotransferase type-2" evidence="10">
    <location>
        <begin position="2"/>
        <end position="228"/>
    </location>
</feature>
<dbReference type="InterPro" id="IPR001962">
    <property type="entry name" value="Asn_synthase"/>
</dbReference>
<accession>A0A399DXP0</accession>
<evidence type="ECO:0000256" key="8">
    <source>
        <dbReference type="PIRSR" id="PIRSR001589-1"/>
    </source>
</evidence>
<organism evidence="11 12">
    <name type="scientific">Meiothermus taiwanensis</name>
    <dbReference type="NCBI Taxonomy" id="172827"/>
    <lineage>
        <taxon>Bacteria</taxon>
        <taxon>Thermotogati</taxon>
        <taxon>Deinococcota</taxon>
        <taxon>Deinococci</taxon>
        <taxon>Thermales</taxon>
        <taxon>Thermaceae</taxon>
        <taxon>Meiothermus</taxon>
    </lineage>
</organism>
<keyword evidence="6 8" id="KW-0315">Glutamine amidotransferase</keyword>
<evidence type="ECO:0000256" key="6">
    <source>
        <dbReference type="ARBA" id="ARBA00022962"/>
    </source>
</evidence>
<dbReference type="CDD" id="cd01991">
    <property type="entry name" value="Asn_synthase_B_C"/>
    <property type="match status" value="1"/>
</dbReference>
<comment type="caution">
    <text evidence="11">The sequence shown here is derived from an EMBL/GenBank/DDBJ whole genome shotgun (WGS) entry which is preliminary data.</text>
</comment>
<feature type="binding site" evidence="9">
    <location>
        <position position="114"/>
    </location>
    <ligand>
        <name>L-glutamine</name>
        <dbReference type="ChEBI" id="CHEBI:58359"/>
    </ligand>
</feature>
<dbReference type="NCBIfam" id="TIGR01536">
    <property type="entry name" value="asn_synth_AEB"/>
    <property type="match status" value="1"/>
</dbReference>
<dbReference type="Pfam" id="PF00733">
    <property type="entry name" value="Asn_synthase"/>
    <property type="match status" value="1"/>
</dbReference>
<dbReference type="Proteomes" id="UP000266089">
    <property type="component" value="Unassembled WGS sequence"/>
</dbReference>
<evidence type="ECO:0000256" key="2">
    <source>
        <dbReference type="ARBA" id="ARBA00005752"/>
    </source>
</evidence>
<evidence type="ECO:0000313" key="12">
    <source>
        <dbReference type="Proteomes" id="UP000266089"/>
    </source>
</evidence>
<dbReference type="SUPFAM" id="SSF56235">
    <property type="entry name" value="N-terminal nucleophile aminohydrolases (Ntn hydrolases)"/>
    <property type="match status" value="1"/>
</dbReference>
<dbReference type="PANTHER" id="PTHR43284">
    <property type="entry name" value="ASPARAGINE SYNTHETASE (GLUTAMINE-HYDROLYZING)"/>
    <property type="match status" value="1"/>
</dbReference>
<dbReference type="InterPro" id="IPR029055">
    <property type="entry name" value="Ntn_hydrolases_N"/>
</dbReference>
<gene>
    <name evidence="11" type="primary">asnB</name>
    <name evidence="11" type="ORF">Mcate_02573</name>
</gene>
<dbReference type="InterPro" id="IPR017932">
    <property type="entry name" value="GATase_2_dom"/>
</dbReference>
<evidence type="ECO:0000256" key="9">
    <source>
        <dbReference type="PIRSR" id="PIRSR001589-2"/>
    </source>
</evidence>
<dbReference type="GO" id="GO:0005829">
    <property type="term" value="C:cytosol"/>
    <property type="evidence" value="ECO:0007669"/>
    <property type="project" value="TreeGrafter"/>
</dbReference>
<dbReference type="Pfam" id="PF13537">
    <property type="entry name" value="GATase_7"/>
    <property type="match status" value="1"/>
</dbReference>
<dbReference type="EMBL" id="QWKX01000095">
    <property type="protein sequence ID" value="RIH74752.1"/>
    <property type="molecule type" value="Genomic_DNA"/>
</dbReference>
<keyword evidence="11" id="KW-0436">Ligase</keyword>
<keyword evidence="8" id="KW-0061">Asparagine biosynthesis</keyword>
<name>A0A399DXP0_9DEIN</name>
<proteinExistence type="inferred from homology"/>
<dbReference type="Gene3D" id="3.60.20.10">
    <property type="entry name" value="Glutamine Phosphoribosylpyrophosphate, subunit 1, domain 1"/>
    <property type="match status" value="1"/>
</dbReference>
<feature type="binding site" evidence="9">
    <location>
        <position position="308"/>
    </location>
    <ligand>
        <name>ATP</name>
        <dbReference type="ChEBI" id="CHEBI:30616"/>
    </ligand>
</feature>
<dbReference type="CDD" id="cd00712">
    <property type="entry name" value="AsnB"/>
    <property type="match status" value="1"/>
</dbReference>
<evidence type="ECO:0000256" key="3">
    <source>
        <dbReference type="ARBA" id="ARBA00012737"/>
    </source>
</evidence>
<dbReference type="InterPro" id="IPR006426">
    <property type="entry name" value="Asn_synth_AEB"/>
</dbReference>
<evidence type="ECO:0000313" key="11">
    <source>
        <dbReference type="EMBL" id="RIH74752.1"/>
    </source>
</evidence>
<dbReference type="InterPro" id="IPR051786">
    <property type="entry name" value="ASN_synthetase/amidase"/>
</dbReference>
<dbReference type="GO" id="GO:0004066">
    <property type="term" value="F:asparagine synthase (glutamine-hydrolyzing) activity"/>
    <property type="evidence" value="ECO:0007669"/>
    <property type="project" value="UniProtKB-EC"/>
</dbReference>
<dbReference type="OrthoDB" id="9763290at2"/>
<dbReference type="GO" id="GO:0005524">
    <property type="term" value="F:ATP binding"/>
    <property type="evidence" value="ECO:0007669"/>
    <property type="project" value="UniProtKB-KW"/>
</dbReference>
<dbReference type="InterPro" id="IPR033738">
    <property type="entry name" value="AsnB_N"/>
</dbReference>
<evidence type="ECO:0000256" key="4">
    <source>
        <dbReference type="ARBA" id="ARBA00022741"/>
    </source>
</evidence>
<evidence type="ECO:0000256" key="1">
    <source>
        <dbReference type="ARBA" id="ARBA00005187"/>
    </source>
</evidence>
<protein>
    <recommendedName>
        <fullName evidence="3">asparagine synthase (glutamine-hydrolyzing)</fullName>
        <ecNumber evidence="3">6.3.5.4</ecNumber>
    </recommendedName>
</protein>
<dbReference type="InterPro" id="IPR014729">
    <property type="entry name" value="Rossmann-like_a/b/a_fold"/>
</dbReference>